<organism evidence="2 3">
    <name type="scientific">Mycolicibacterium doricum</name>
    <dbReference type="NCBI Taxonomy" id="126673"/>
    <lineage>
        <taxon>Bacteria</taxon>
        <taxon>Bacillati</taxon>
        <taxon>Actinomycetota</taxon>
        <taxon>Actinomycetes</taxon>
        <taxon>Mycobacteriales</taxon>
        <taxon>Mycobacteriaceae</taxon>
        <taxon>Mycolicibacterium</taxon>
    </lineage>
</organism>
<gene>
    <name evidence="2" type="ORF">AWC01_15035</name>
    <name evidence="1" type="ORF">MDOR_04050</name>
</gene>
<reference evidence="1" key="3">
    <citation type="submission" date="2020-02" db="EMBL/GenBank/DDBJ databases">
        <authorList>
            <person name="Matsumoto Y."/>
            <person name="Motooka D."/>
            <person name="Nakamura S."/>
        </authorList>
    </citation>
    <scope>NUCLEOTIDE SEQUENCE</scope>
    <source>
        <strain evidence="1">JCM 12405</strain>
    </source>
</reference>
<dbReference type="SUPFAM" id="SSF55961">
    <property type="entry name" value="Bet v1-like"/>
    <property type="match status" value="1"/>
</dbReference>
<dbReference type="Proteomes" id="UP000193564">
    <property type="component" value="Unassembled WGS sequence"/>
</dbReference>
<evidence type="ECO:0000313" key="1">
    <source>
        <dbReference type="EMBL" id="BBZ06236.1"/>
    </source>
</evidence>
<dbReference type="Gene3D" id="3.30.530.20">
    <property type="match status" value="1"/>
</dbReference>
<accession>A0A1X1T112</accession>
<reference evidence="1 4" key="2">
    <citation type="journal article" date="2019" name="Emerg. Microbes Infect.">
        <title>Comprehensive subspecies identification of 175 nontuberculous mycobacteria species based on 7547 genomic profiles.</title>
        <authorList>
            <person name="Matsumoto Y."/>
            <person name="Kinjo T."/>
            <person name="Motooka D."/>
            <person name="Nabeya D."/>
            <person name="Jung N."/>
            <person name="Uechi K."/>
            <person name="Horii T."/>
            <person name="Iida T."/>
            <person name="Fujita J."/>
            <person name="Nakamura S."/>
        </authorList>
    </citation>
    <scope>NUCLEOTIDE SEQUENCE [LARGE SCALE GENOMIC DNA]</scope>
    <source>
        <strain evidence="1 4">JCM 12405</strain>
    </source>
</reference>
<evidence type="ECO:0000313" key="4">
    <source>
        <dbReference type="Proteomes" id="UP000467201"/>
    </source>
</evidence>
<dbReference type="AlphaFoldDB" id="A0A1X1T112"/>
<dbReference type="Proteomes" id="UP000467201">
    <property type="component" value="Chromosome"/>
</dbReference>
<proteinExistence type="predicted"/>
<evidence type="ECO:0008006" key="5">
    <source>
        <dbReference type="Google" id="ProtNLM"/>
    </source>
</evidence>
<evidence type="ECO:0000313" key="2">
    <source>
        <dbReference type="EMBL" id="ORV37953.1"/>
    </source>
</evidence>
<dbReference type="EMBL" id="LQOS01000043">
    <property type="protein sequence ID" value="ORV37953.1"/>
    <property type="molecule type" value="Genomic_DNA"/>
</dbReference>
<dbReference type="OrthoDB" id="9797595at2"/>
<sequence length="169" mass="18307">MSILEAAKDRATNLAAGVVSLVGDKTPADASNGQSVTINADVVEVEELWRDARRLSIVLGELGDVEYTEPDRYRWKLHAGPVETTWESRIHSTDGGLRFTGDDGNEILVSFRPAPKHLGSEVTLKTKTPAPDLLSGALAFKLLYRCRALLQTGEVPTIGKNPSARPSAR</sequence>
<protein>
    <recommendedName>
        <fullName evidence="5">Cyclase</fullName>
    </recommendedName>
</protein>
<dbReference type="RefSeq" id="WP_085192150.1">
    <property type="nucleotide sequence ID" value="NZ_AP022605.1"/>
</dbReference>
<dbReference type="InterPro" id="IPR023393">
    <property type="entry name" value="START-like_dom_sf"/>
</dbReference>
<keyword evidence="3" id="KW-1185">Reference proteome</keyword>
<reference evidence="2 3" key="1">
    <citation type="submission" date="2016-01" db="EMBL/GenBank/DDBJ databases">
        <title>The new phylogeny of the genus Mycobacterium.</title>
        <authorList>
            <person name="Tarcisio F."/>
            <person name="Conor M."/>
            <person name="Antonella G."/>
            <person name="Elisabetta G."/>
            <person name="Giulia F.S."/>
            <person name="Sara T."/>
            <person name="Anna F."/>
            <person name="Clotilde B."/>
            <person name="Roberto B."/>
            <person name="Veronica D.S."/>
            <person name="Fabio R."/>
            <person name="Monica P."/>
            <person name="Olivier J."/>
            <person name="Enrico T."/>
            <person name="Nicola S."/>
        </authorList>
    </citation>
    <scope>NUCLEOTIDE SEQUENCE [LARGE SCALE GENOMIC DNA]</scope>
    <source>
        <strain evidence="2 3">DSM 44339</strain>
    </source>
</reference>
<evidence type="ECO:0000313" key="3">
    <source>
        <dbReference type="Proteomes" id="UP000193564"/>
    </source>
</evidence>
<dbReference type="STRING" id="126673.AWC01_15035"/>
<dbReference type="EMBL" id="AP022605">
    <property type="protein sequence ID" value="BBZ06236.1"/>
    <property type="molecule type" value="Genomic_DNA"/>
</dbReference>
<name>A0A1X1T112_9MYCO</name>
<dbReference type="KEGG" id="mdr:MDOR_04050"/>